<keyword evidence="14" id="KW-0443">Lipid metabolism</keyword>
<evidence type="ECO:0000313" key="21">
    <source>
        <dbReference type="Proteomes" id="UP000017837"/>
    </source>
</evidence>
<evidence type="ECO:0000256" key="18">
    <source>
        <dbReference type="RuleBase" id="RU003938"/>
    </source>
</evidence>
<evidence type="ECO:0000256" key="19">
    <source>
        <dbReference type="SAM" id="Phobius"/>
    </source>
</evidence>
<evidence type="ECO:0000313" key="20">
    <source>
        <dbReference type="EMBL" id="ESQ93237.1"/>
    </source>
</evidence>
<dbReference type="Proteomes" id="UP000017837">
    <property type="component" value="Unassembled WGS sequence"/>
</dbReference>
<evidence type="ECO:0000256" key="14">
    <source>
        <dbReference type="ARBA" id="ARBA00023098"/>
    </source>
</evidence>
<evidence type="ECO:0000256" key="8">
    <source>
        <dbReference type="ARBA" id="ARBA00022475"/>
    </source>
</evidence>
<gene>
    <name evidence="20" type="ORF">ABENE_06740</name>
</gene>
<feature type="transmembrane region" description="Helical" evidence="19">
    <location>
        <begin position="267"/>
        <end position="286"/>
    </location>
</feature>
<evidence type="ECO:0000256" key="4">
    <source>
        <dbReference type="ARBA" id="ARBA00005189"/>
    </source>
</evidence>
<evidence type="ECO:0000256" key="5">
    <source>
        <dbReference type="ARBA" id="ARBA00010185"/>
    </source>
</evidence>
<comment type="pathway">
    <text evidence="4">Lipid metabolism.</text>
</comment>
<dbReference type="eggNOG" id="COG0575">
    <property type="taxonomic scope" value="Bacteria"/>
</dbReference>
<evidence type="ECO:0000256" key="17">
    <source>
        <dbReference type="ARBA" id="ARBA00023264"/>
    </source>
</evidence>
<feature type="transmembrane region" description="Helical" evidence="19">
    <location>
        <begin position="191"/>
        <end position="208"/>
    </location>
</feature>
<dbReference type="EMBL" id="AWGB01000009">
    <property type="protein sequence ID" value="ESQ93237.1"/>
    <property type="molecule type" value="Genomic_DNA"/>
</dbReference>
<evidence type="ECO:0000256" key="2">
    <source>
        <dbReference type="ARBA" id="ARBA00004651"/>
    </source>
</evidence>
<evidence type="ECO:0000256" key="11">
    <source>
        <dbReference type="ARBA" id="ARBA00022692"/>
    </source>
</evidence>
<evidence type="ECO:0000256" key="3">
    <source>
        <dbReference type="ARBA" id="ARBA00005119"/>
    </source>
</evidence>
<evidence type="ECO:0000256" key="12">
    <source>
        <dbReference type="ARBA" id="ARBA00022695"/>
    </source>
</evidence>
<keyword evidence="12 18" id="KW-0548">Nucleotidyltransferase</keyword>
<dbReference type="PATRIC" id="fig|1121022.4.peg.1344"/>
<feature type="transmembrane region" description="Helical" evidence="19">
    <location>
        <begin position="27"/>
        <end position="46"/>
    </location>
</feature>
<name>V4PH33_9CAUL</name>
<feature type="transmembrane region" description="Helical" evidence="19">
    <location>
        <begin position="220"/>
        <end position="238"/>
    </location>
</feature>
<comment type="catalytic activity">
    <reaction evidence="1 18">
        <text>a 1,2-diacyl-sn-glycero-3-phosphate + CTP + H(+) = a CDP-1,2-diacyl-sn-glycerol + diphosphate</text>
        <dbReference type="Rhea" id="RHEA:16229"/>
        <dbReference type="ChEBI" id="CHEBI:15378"/>
        <dbReference type="ChEBI" id="CHEBI:33019"/>
        <dbReference type="ChEBI" id="CHEBI:37563"/>
        <dbReference type="ChEBI" id="CHEBI:58332"/>
        <dbReference type="ChEBI" id="CHEBI:58608"/>
        <dbReference type="EC" id="2.7.7.41"/>
    </reaction>
</comment>
<protein>
    <recommendedName>
        <fullName evidence="7 18">Phosphatidate cytidylyltransferase</fullName>
        <ecNumber evidence="6 18">2.7.7.41</ecNumber>
    </recommendedName>
</protein>
<evidence type="ECO:0000256" key="15">
    <source>
        <dbReference type="ARBA" id="ARBA00023136"/>
    </source>
</evidence>
<keyword evidence="11 18" id="KW-0812">Transmembrane</keyword>
<feature type="transmembrane region" description="Helical" evidence="19">
    <location>
        <begin position="125"/>
        <end position="145"/>
    </location>
</feature>
<evidence type="ECO:0000256" key="9">
    <source>
        <dbReference type="ARBA" id="ARBA00022516"/>
    </source>
</evidence>
<keyword evidence="17" id="KW-1208">Phospholipid metabolism</keyword>
<keyword evidence="15 19" id="KW-0472">Membrane</keyword>
<evidence type="ECO:0000256" key="13">
    <source>
        <dbReference type="ARBA" id="ARBA00022989"/>
    </source>
</evidence>
<keyword evidence="10 18" id="KW-0808">Transferase</keyword>
<evidence type="ECO:0000256" key="7">
    <source>
        <dbReference type="ARBA" id="ARBA00019373"/>
    </source>
</evidence>
<keyword evidence="9" id="KW-0444">Lipid biosynthesis</keyword>
<dbReference type="GO" id="GO:0004605">
    <property type="term" value="F:phosphatidate cytidylyltransferase activity"/>
    <property type="evidence" value="ECO:0007669"/>
    <property type="project" value="UniProtKB-EC"/>
</dbReference>
<evidence type="ECO:0000256" key="16">
    <source>
        <dbReference type="ARBA" id="ARBA00023209"/>
    </source>
</evidence>
<evidence type="ECO:0000256" key="10">
    <source>
        <dbReference type="ARBA" id="ARBA00022679"/>
    </source>
</evidence>
<sequence>MPNTPPDKGEAAPEAVAVKPVSKRRELAIRVVSALVLIAVVLLITVLPDHRPFLVLLSVGVALLCIEWGLMMAPNVSARISVAVAVAAIAALFVGFLGHPLLSILVLCFGSLCAGLYAYRLHVGWLDAAYGVLYIGWPAIVLMWLHQTNRGVEWVFFAFLIAWAADSAAFAAGRLIGGPKLWPRYSPNKTWAGFAGGLIAGMLTAGALSDITGLFKHDTSASVVGLLVALATMGGDLWESALKRRFGVKDAGTLIPGHGGLLDRVDGLMFAIIAIGGIRLLVMLGTEI</sequence>
<feature type="transmembrane region" description="Helical" evidence="19">
    <location>
        <begin position="53"/>
        <end position="70"/>
    </location>
</feature>
<dbReference type="GO" id="GO:0005886">
    <property type="term" value="C:plasma membrane"/>
    <property type="evidence" value="ECO:0007669"/>
    <property type="project" value="UniProtKB-SubCell"/>
</dbReference>
<dbReference type="AlphaFoldDB" id="V4PH33"/>
<dbReference type="UniPathway" id="UPA00557">
    <property type="reaction ID" value="UER00614"/>
</dbReference>
<organism evidence="20 21">
    <name type="scientific">Asticcacaulis benevestitus DSM 16100 = ATCC BAA-896</name>
    <dbReference type="NCBI Taxonomy" id="1121022"/>
    <lineage>
        <taxon>Bacteria</taxon>
        <taxon>Pseudomonadati</taxon>
        <taxon>Pseudomonadota</taxon>
        <taxon>Alphaproteobacteria</taxon>
        <taxon>Caulobacterales</taxon>
        <taxon>Caulobacteraceae</taxon>
        <taxon>Asticcacaulis</taxon>
    </lineage>
</organism>
<dbReference type="EC" id="2.7.7.41" evidence="6 18"/>
<evidence type="ECO:0000256" key="6">
    <source>
        <dbReference type="ARBA" id="ARBA00012487"/>
    </source>
</evidence>
<evidence type="ECO:0000256" key="1">
    <source>
        <dbReference type="ARBA" id="ARBA00001698"/>
    </source>
</evidence>
<keyword evidence="21" id="KW-1185">Reference proteome</keyword>
<dbReference type="GO" id="GO:0016024">
    <property type="term" value="P:CDP-diacylglycerol biosynthetic process"/>
    <property type="evidence" value="ECO:0007669"/>
    <property type="project" value="UniProtKB-UniPathway"/>
</dbReference>
<feature type="transmembrane region" description="Helical" evidence="19">
    <location>
        <begin position="152"/>
        <end position="171"/>
    </location>
</feature>
<proteinExistence type="inferred from homology"/>
<comment type="caution">
    <text evidence="20">The sequence shown here is derived from an EMBL/GenBank/DDBJ whole genome shotgun (WGS) entry which is preliminary data.</text>
</comment>
<dbReference type="STRING" id="1121022.GCA_000376105_00552"/>
<comment type="pathway">
    <text evidence="3 18">Phospholipid metabolism; CDP-diacylglycerol biosynthesis; CDP-diacylglycerol from sn-glycerol 3-phosphate: step 3/3.</text>
</comment>
<dbReference type="PANTHER" id="PTHR46382:SF1">
    <property type="entry name" value="PHOSPHATIDATE CYTIDYLYLTRANSFERASE"/>
    <property type="match status" value="1"/>
</dbReference>
<dbReference type="RefSeq" id="WP_023447291.1">
    <property type="nucleotide sequence ID" value="NZ_AQWM01000001.1"/>
</dbReference>
<reference evidence="20 21" key="1">
    <citation type="journal article" date="2014" name="Nature">
        <title>Sequential evolution of bacterial morphology by co-option of a developmental regulator.</title>
        <authorList>
            <person name="Jiang C."/>
            <person name="Brown P.J."/>
            <person name="Ducret A."/>
            <person name="Brun Y.V."/>
        </authorList>
    </citation>
    <scope>NUCLEOTIDE SEQUENCE [LARGE SCALE GENOMIC DNA]</scope>
    <source>
        <strain evidence="20 21">DSM 16100</strain>
    </source>
</reference>
<dbReference type="Pfam" id="PF01148">
    <property type="entry name" value="CTP_transf_1"/>
    <property type="match status" value="1"/>
</dbReference>
<feature type="transmembrane region" description="Helical" evidence="19">
    <location>
        <begin position="101"/>
        <end position="119"/>
    </location>
</feature>
<keyword evidence="16" id="KW-0594">Phospholipid biosynthesis</keyword>
<dbReference type="InterPro" id="IPR000374">
    <property type="entry name" value="PC_trans"/>
</dbReference>
<keyword evidence="13 19" id="KW-1133">Transmembrane helix</keyword>
<comment type="subcellular location">
    <subcellularLocation>
        <location evidence="2">Cell membrane</location>
        <topology evidence="2">Multi-pass membrane protein</topology>
    </subcellularLocation>
</comment>
<accession>V4PH33</accession>
<feature type="transmembrane region" description="Helical" evidence="19">
    <location>
        <begin position="76"/>
        <end position="94"/>
    </location>
</feature>
<keyword evidence="8" id="KW-1003">Cell membrane</keyword>
<dbReference type="PANTHER" id="PTHR46382">
    <property type="entry name" value="PHOSPHATIDATE CYTIDYLYLTRANSFERASE"/>
    <property type="match status" value="1"/>
</dbReference>
<dbReference type="PROSITE" id="PS01315">
    <property type="entry name" value="CDS"/>
    <property type="match status" value="1"/>
</dbReference>
<comment type="similarity">
    <text evidence="5 18">Belongs to the CDS family.</text>
</comment>